<dbReference type="EMBL" id="CP158490">
    <property type="protein sequence ID" value="XBY25020.1"/>
    <property type="molecule type" value="Genomic_DNA"/>
</dbReference>
<dbReference type="GeneID" id="57473792"/>
<reference evidence="1" key="1">
    <citation type="submission" date="2024-06" db="EMBL/GenBank/DDBJ databases">
        <authorList>
            <person name="Wu L."/>
        </authorList>
    </citation>
    <scope>NUCLEOTIDE SEQUENCE</scope>
    <source>
        <strain evidence="1">W17</strain>
    </source>
</reference>
<sequence length="217" mass="22671">MHASLNEIESLCKKAARGAGLSWGLAEEAGKAARWLSAHGLDGPGVLATQLRQNDGCAYQQLAPDVSAEPWQVPGHALCPLIAGATLSDHAYLLRSNGRIELRQVAHPQLLLPFASATARQLGLWLELSWNGCCLKFSPSGEAWLVRAQNLGAATAAQVRCACTDPAGTLGKPLAGSIPDLGDSPQHDLDHLAARTYVPASEASRLLGAGAGLSDNN</sequence>
<dbReference type="InterPro" id="IPR022201">
    <property type="entry name" value="DUF3726"/>
</dbReference>
<organism evidence="1">
    <name type="scientific">Pseudomonas sp. W17</name>
    <dbReference type="NCBI Taxonomy" id="3144407"/>
    <lineage>
        <taxon>Bacteria</taxon>
        <taxon>Pseudomonadati</taxon>
        <taxon>Pseudomonadota</taxon>
        <taxon>Gammaproteobacteria</taxon>
        <taxon>Pseudomonadales</taxon>
        <taxon>Pseudomonadaceae</taxon>
        <taxon>Pseudomonas</taxon>
    </lineage>
</organism>
<proteinExistence type="predicted"/>
<evidence type="ECO:0000313" key="1">
    <source>
        <dbReference type="EMBL" id="XBY25020.1"/>
    </source>
</evidence>
<protein>
    <submittedName>
        <fullName evidence="1">DUF3726 domain-containing protein</fullName>
    </submittedName>
</protein>
<dbReference type="Pfam" id="PF12525">
    <property type="entry name" value="DUF3726"/>
    <property type="match status" value="1"/>
</dbReference>
<name>A0AAU7WWA8_9PSED</name>
<dbReference type="AlphaFoldDB" id="A0AAU7WWA8"/>
<gene>
    <name evidence="1" type="ORF">ABCR88_04095</name>
</gene>
<accession>A0AAU7WWA8</accession>
<dbReference type="RefSeq" id="WP_011059161.1">
    <property type="nucleotide sequence ID" value="NZ_CP158490.1"/>
</dbReference>